<protein>
    <recommendedName>
        <fullName evidence="2">Protein DA1-like domain-containing protein</fullName>
    </recommendedName>
</protein>
<name>A0ABD3RFT1_9STRA</name>
<evidence type="ECO:0000313" key="4">
    <source>
        <dbReference type="Proteomes" id="UP001530377"/>
    </source>
</evidence>
<dbReference type="PANTHER" id="PTHR24209">
    <property type="entry name" value="PROTEIN DA1-RELATED 2"/>
    <property type="match status" value="1"/>
</dbReference>
<sequence>MHCSAQIDPESQAVCCAKLSSLGNDDGDDDDEDEHPLHQMCFSQHFGYMCVVCEKPLPMVTTVTKIKTDNRRDDYDEKIDKTNVTLKKNAIVQYIKHPYFVTERMCPHHASSTSTRDEFEAPRSKGDKGIGGFEAGLDGSHHTTTCEKRIGSIRRCAGCHRFEPKYASPSKHFVDVGDSNTGRCVCLACMRTMVVTNDDIIPLWEEVINFFEGPLGLLTSEDSRGRIGGGDGVTRQDLMNIPICVVGMEVMNESVRGASGAHNHSDFETRGLCLFERIKTRSSAGGGRSVGVMAILCLQGLPADLTASILAHVEEGLAQLVAFLFLSDGSDPSEAEENMNKKGDGGREEDIGDSRNTAEERDDFSIPHEARLRQYFKFCIESDESIYGEGFRAAMRAYTDLGDIQELLYYVALNRDFPL</sequence>
<feature type="region of interest" description="Disordered" evidence="1">
    <location>
        <begin position="332"/>
        <end position="363"/>
    </location>
</feature>
<dbReference type="Proteomes" id="UP001530377">
    <property type="component" value="Unassembled WGS sequence"/>
</dbReference>
<dbReference type="Pfam" id="PF12315">
    <property type="entry name" value="DA1-like"/>
    <property type="match status" value="1"/>
</dbReference>
<feature type="domain" description="Protein DA1-like" evidence="2">
    <location>
        <begin position="313"/>
        <end position="402"/>
    </location>
</feature>
<evidence type="ECO:0000313" key="3">
    <source>
        <dbReference type="EMBL" id="KAL3811922.1"/>
    </source>
</evidence>
<gene>
    <name evidence="3" type="ORF">ACHAXA_002539</name>
</gene>
<accession>A0ABD3RFT1</accession>
<evidence type="ECO:0000256" key="1">
    <source>
        <dbReference type="SAM" id="MobiDB-lite"/>
    </source>
</evidence>
<dbReference type="InterPro" id="IPR022087">
    <property type="entry name" value="DA1-like_dom"/>
</dbReference>
<reference evidence="3 4" key="1">
    <citation type="submission" date="2024-10" db="EMBL/GenBank/DDBJ databases">
        <title>Updated reference genomes for cyclostephanoid diatoms.</title>
        <authorList>
            <person name="Roberts W.R."/>
            <person name="Alverson A.J."/>
        </authorList>
    </citation>
    <scope>NUCLEOTIDE SEQUENCE [LARGE SCALE GENOMIC DNA]</scope>
    <source>
        <strain evidence="3 4">AJA228-03</strain>
    </source>
</reference>
<comment type="caution">
    <text evidence="3">The sequence shown here is derived from an EMBL/GenBank/DDBJ whole genome shotgun (WGS) entry which is preliminary data.</text>
</comment>
<keyword evidence="4" id="KW-1185">Reference proteome</keyword>
<evidence type="ECO:0000259" key="2">
    <source>
        <dbReference type="Pfam" id="PF12315"/>
    </source>
</evidence>
<dbReference type="AlphaFoldDB" id="A0ABD3RFT1"/>
<dbReference type="EMBL" id="JALLPB020000227">
    <property type="protein sequence ID" value="KAL3811922.1"/>
    <property type="molecule type" value="Genomic_DNA"/>
</dbReference>
<dbReference type="PANTHER" id="PTHR24209:SF7">
    <property type="entry name" value="PROTEIN DA1-RELATED 2"/>
    <property type="match status" value="1"/>
</dbReference>
<proteinExistence type="predicted"/>
<organism evidence="3 4">
    <name type="scientific">Cyclostephanos tholiformis</name>
    <dbReference type="NCBI Taxonomy" id="382380"/>
    <lineage>
        <taxon>Eukaryota</taxon>
        <taxon>Sar</taxon>
        <taxon>Stramenopiles</taxon>
        <taxon>Ochrophyta</taxon>
        <taxon>Bacillariophyta</taxon>
        <taxon>Coscinodiscophyceae</taxon>
        <taxon>Thalassiosirophycidae</taxon>
        <taxon>Stephanodiscales</taxon>
        <taxon>Stephanodiscaceae</taxon>
        <taxon>Cyclostephanos</taxon>
    </lineage>
</organism>
<feature type="compositionally biased region" description="Basic and acidic residues" evidence="1">
    <location>
        <begin position="338"/>
        <end position="363"/>
    </location>
</feature>
<dbReference type="InterPro" id="IPR045218">
    <property type="entry name" value="DA1-like"/>
</dbReference>